<sequence>MLNIVKLSGNHGARAADITIAPDAQLISLHVGDVRLESMETSPDFTPTAAHVKHSQMQAEYAYLDLKSVNFNSYQNVPDVYSKTSTLTMFSLERKDTKMLYIAVPDCKHAFAKEFKASDVLVGKLEFTGSIEGGQYKKSDDGASNLAPLLIKVKFKRKAGHPGNAMKATEKFLTEFSFTANNTRVWSLIMDLIILA</sequence>
<gene>
    <name evidence="1" type="ORF">CU098_010397</name>
</gene>
<name>A0A367KBX2_RHIST</name>
<organism evidence="1 2">
    <name type="scientific">Rhizopus stolonifer</name>
    <name type="common">Rhizopus nigricans</name>
    <dbReference type="NCBI Taxonomy" id="4846"/>
    <lineage>
        <taxon>Eukaryota</taxon>
        <taxon>Fungi</taxon>
        <taxon>Fungi incertae sedis</taxon>
        <taxon>Mucoromycota</taxon>
        <taxon>Mucoromycotina</taxon>
        <taxon>Mucoromycetes</taxon>
        <taxon>Mucorales</taxon>
        <taxon>Mucorineae</taxon>
        <taxon>Rhizopodaceae</taxon>
        <taxon>Rhizopus</taxon>
    </lineage>
</organism>
<evidence type="ECO:0000313" key="1">
    <source>
        <dbReference type="EMBL" id="RCH99732.1"/>
    </source>
</evidence>
<reference evidence="1 2" key="1">
    <citation type="journal article" date="2018" name="G3 (Bethesda)">
        <title>Phylogenetic and Phylogenomic Definition of Rhizopus Species.</title>
        <authorList>
            <person name="Gryganskyi A.P."/>
            <person name="Golan J."/>
            <person name="Dolatabadi S."/>
            <person name="Mondo S."/>
            <person name="Robb S."/>
            <person name="Idnurm A."/>
            <person name="Muszewska A."/>
            <person name="Steczkiewicz K."/>
            <person name="Masonjones S."/>
            <person name="Liao H.L."/>
            <person name="Gajdeczka M.T."/>
            <person name="Anike F."/>
            <person name="Vuek A."/>
            <person name="Anishchenko I.M."/>
            <person name="Voigt K."/>
            <person name="de Hoog G.S."/>
            <person name="Smith M.E."/>
            <person name="Heitman J."/>
            <person name="Vilgalys R."/>
            <person name="Stajich J.E."/>
        </authorList>
    </citation>
    <scope>NUCLEOTIDE SEQUENCE [LARGE SCALE GENOMIC DNA]</scope>
    <source>
        <strain evidence="1 2">LSU 92-RS-03</strain>
    </source>
</reference>
<accession>A0A367KBX2</accession>
<protein>
    <submittedName>
        <fullName evidence="1">Uncharacterized protein</fullName>
    </submittedName>
</protein>
<evidence type="ECO:0000313" key="2">
    <source>
        <dbReference type="Proteomes" id="UP000253551"/>
    </source>
</evidence>
<dbReference type="Proteomes" id="UP000253551">
    <property type="component" value="Unassembled WGS sequence"/>
</dbReference>
<proteinExistence type="predicted"/>
<dbReference type="AlphaFoldDB" id="A0A367KBX2"/>
<dbReference type="EMBL" id="PJQM01001917">
    <property type="protein sequence ID" value="RCH99732.1"/>
    <property type="molecule type" value="Genomic_DNA"/>
</dbReference>
<keyword evidence="2" id="KW-1185">Reference proteome</keyword>
<dbReference type="STRING" id="4846.A0A367KBX2"/>
<comment type="caution">
    <text evidence="1">The sequence shown here is derived from an EMBL/GenBank/DDBJ whole genome shotgun (WGS) entry which is preliminary data.</text>
</comment>